<evidence type="ECO:0000313" key="1">
    <source>
        <dbReference type="EMBL" id="CAG8798014.1"/>
    </source>
</evidence>
<evidence type="ECO:0000313" key="2">
    <source>
        <dbReference type="Proteomes" id="UP000789366"/>
    </source>
</evidence>
<sequence>YGRDRRDYYDRYDRDRFDRYDRDRTKGRDRDGGDKRSTDKSDPSEEKDKLDEKELQAIRKCYHFAELLPLHVFGILLVDAFLHLVFDVVIQLLSVVLP</sequence>
<dbReference type="EMBL" id="CAJVPW010076508">
    <property type="protein sequence ID" value="CAG8798014.1"/>
    <property type="molecule type" value="Genomic_DNA"/>
</dbReference>
<keyword evidence="2" id="KW-1185">Reference proteome</keyword>
<dbReference type="Proteomes" id="UP000789366">
    <property type="component" value="Unassembled WGS sequence"/>
</dbReference>
<proteinExistence type="predicted"/>
<name>A0ACA9RLW6_9GLOM</name>
<organism evidence="1 2">
    <name type="scientific">Cetraspora pellucida</name>
    <dbReference type="NCBI Taxonomy" id="1433469"/>
    <lineage>
        <taxon>Eukaryota</taxon>
        <taxon>Fungi</taxon>
        <taxon>Fungi incertae sedis</taxon>
        <taxon>Mucoromycota</taxon>
        <taxon>Glomeromycotina</taxon>
        <taxon>Glomeromycetes</taxon>
        <taxon>Diversisporales</taxon>
        <taxon>Gigasporaceae</taxon>
        <taxon>Cetraspora</taxon>
    </lineage>
</organism>
<reference evidence="1" key="1">
    <citation type="submission" date="2021-06" db="EMBL/GenBank/DDBJ databases">
        <authorList>
            <person name="Kallberg Y."/>
            <person name="Tangrot J."/>
            <person name="Rosling A."/>
        </authorList>
    </citation>
    <scope>NUCLEOTIDE SEQUENCE</scope>
    <source>
        <strain evidence="1">28 12/20/2015</strain>
    </source>
</reference>
<feature type="non-terminal residue" evidence="1">
    <location>
        <position position="98"/>
    </location>
</feature>
<protein>
    <submittedName>
        <fullName evidence="1">9510_t:CDS:1</fullName>
    </submittedName>
</protein>
<accession>A0ACA9RLW6</accession>
<gene>
    <name evidence="1" type="ORF">SPELUC_LOCUS17801</name>
</gene>
<feature type="non-terminal residue" evidence="1">
    <location>
        <position position="1"/>
    </location>
</feature>
<comment type="caution">
    <text evidence="1">The sequence shown here is derived from an EMBL/GenBank/DDBJ whole genome shotgun (WGS) entry which is preliminary data.</text>
</comment>